<evidence type="ECO:0000313" key="2">
    <source>
        <dbReference type="EMBL" id="RSM43829.1"/>
    </source>
</evidence>
<gene>
    <name evidence="2" type="ORF">DMA12_18350</name>
</gene>
<evidence type="ECO:0000313" key="3">
    <source>
        <dbReference type="Proteomes" id="UP000286716"/>
    </source>
</evidence>
<dbReference type="EMBL" id="QHHU01000023">
    <property type="protein sequence ID" value="RSM43829.1"/>
    <property type="molecule type" value="Genomic_DNA"/>
</dbReference>
<reference evidence="2 3" key="1">
    <citation type="submission" date="2018-05" db="EMBL/GenBank/DDBJ databases">
        <title>Evolution of GPA BGCs.</title>
        <authorList>
            <person name="Waglechner N."/>
            <person name="Wright G.D."/>
        </authorList>
    </citation>
    <scope>NUCLEOTIDE SEQUENCE [LARGE SCALE GENOMIC DNA]</scope>
    <source>
        <strain evidence="2 3">DSM 5908</strain>
    </source>
</reference>
<feature type="region of interest" description="Disordered" evidence="1">
    <location>
        <begin position="125"/>
        <end position="207"/>
    </location>
</feature>
<evidence type="ECO:0000256" key="1">
    <source>
        <dbReference type="SAM" id="MobiDB-lite"/>
    </source>
</evidence>
<name>A0A428WL63_AMYBA</name>
<keyword evidence="3" id="KW-1185">Reference proteome</keyword>
<dbReference type="AlphaFoldDB" id="A0A428WL63"/>
<protein>
    <submittedName>
        <fullName evidence="2">Uncharacterized protein</fullName>
    </submittedName>
</protein>
<feature type="region of interest" description="Disordered" evidence="1">
    <location>
        <begin position="16"/>
        <end position="36"/>
    </location>
</feature>
<organism evidence="2 3">
    <name type="scientific">Amycolatopsis balhimycina DSM 5908</name>
    <dbReference type="NCBI Taxonomy" id="1081091"/>
    <lineage>
        <taxon>Bacteria</taxon>
        <taxon>Bacillati</taxon>
        <taxon>Actinomycetota</taxon>
        <taxon>Actinomycetes</taxon>
        <taxon>Pseudonocardiales</taxon>
        <taxon>Pseudonocardiaceae</taxon>
        <taxon>Amycolatopsis</taxon>
    </lineage>
</organism>
<accession>A0A428WL63</accession>
<comment type="caution">
    <text evidence="2">The sequence shown here is derived from an EMBL/GenBank/DDBJ whole genome shotgun (WGS) entry which is preliminary data.</text>
</comment>
<dbReference type="Proteomes" id="UP000286716">
    <property type="component" value="Unassembled WGS sequence"/>
</dbReference>
<feature type="compositionally biased region" description="Low complexity" evidence="1">
    <location>
        <begin position="27"/>
        <end position="36"/>
    </location>
</feature>
<sequence>MSHQCRATISRSVSAASALPVPRDQPRANAAAPPGAEARRAGAAGYFGGAEALAELLITEVEAHAGVECQVGIADGLFAATLAARPTPPVAVRGSERWAGNTAPTSCGQIGDGRRRVVARVLGEPGQAPRWQHSGRRRLPGPAPAVNRRGGWRPPCRHGPPAPDRRGTCEPGMSSGHGSRQCRAPRLPRDEEAKPAGKPLPRPRRTR</sequence>
<proteinExistence type="predicted"/>